<gene>
    <name evidence="7" type="ORF">H8S20_00250</name>
</gene>
<dbReference type="Proteomes" id="UP000596929">
    <property type="component" value="Unassembled WGS sequence"/>
</dbReference>
<evidence type="ECO:0000256" key="4">
    <source>
        <dbReference type="ARBA" id="ARBA00022989"/>
    </source>
</evidence>
<feature type="transmembrane region" description="Helical" evidence="6">
    <location>
        <begin position="83"/>
        <end position="102"/>
    </location>
</feature>
<evidence type="ECO:0000256" key="6">
    <source>
        <dbReference type="SAM" id="Phobius"/>
    </source>
</evidence>
<keyword evidence="5 6" id="KW-0472">Membrane</keyword>
<accession>A0ABR7D7I7</accession>
<evidence type="ECO:0000256" key="3">
    <source>
        <dbReference type="ARBA" id="ARBA00022692"/>
    </source>
</evidence>
<dbReference type="Pfam" id="PF01940">
    <property type="entry name" value="DUF92"/>
    <property type="match status" value="1"/>
</dbReference>
<evidence type="ECO:0000256" key="1">
    <source>
        <dbReference type="ARBA" id="ARBA00004141"/>
    </source>
</evidence>
<dbReference type="PANTHER" id="PTHR13353">
    <property type="entry name" value="TRANSMEMBRANE PROTEIN 19"/>
    <property type="match status" value="1"/>
</dbReference>
<dbReference type="EMBL" id="JACOOO010000001">
    <property type="protein sequence ID" value="MBC5627315.1"/>
    <property type="molecule type" value="Genomic_DNA"/>
</dbReference>
<organism evidence="7 8">
    <name type="scientific">Clostridium hominis</name>
    <dbReference type="NCBI Taxonomy" id="2763036"/>
    <lineage>
        <taxon>Bacteria</taxon>
        <taxon>Bacillati</taxon>
        <taxon>Bacillota</taxon>
        <taxon>Clostridia</taxon>
        <taxon>Eubacteriales</taxon>
        <taxon>Clostridiaceae</taxon>
        <taxon>Clostridium</taxon>
    </lineage>
</organism>
<protein>
    <submittedName>
        <fullName evidence="7">DUF92 domain-containing protein</fullName>
    </submittedName>
</protein>
<feature type="transmembrane region" description="Helical" evidence="6">
    <location>
        <begin position="152"/>
        <end position="174"/>
    </location>
</feature>
<dbReference type="RefSeq" id="WP_032119109.1">
    <property type="nucleotide sequence ID" value="NZ_JACOOO010000001.1"/>
</dbReference>
<evidence type="ECO:0000313" key="8">
    <source>
        <dbReference type="Proteomes" id="UP000596929"/>
    </source>
</evidence>
<proteinExistence type="inferred from homology"/>
<dbReference type="InterPro" id="IPR002794">
    <property type="entry name" value="DUF92_TMEM19"/>
</dbReference>
<dbReference type="PANTHER" id="PTHR13353:SF5">
    <property type="entry name" value="TRANSMEMBRANE PROTEIN 19"/>
    <property type="match status" value="1"/>
</dbReference>
<reference evidence="7 8" key="1">
    <citation type="submission" date="2020-08" db="EMBL/GenBank/DDBJ databases">
        <title>Genome public.</title>
        <authorList>
            <person name="Liu C."/>
            <person name="Sun Q."/>
        </authorList>
    </citation>
    <scope>NUCLEOTIDE SEQUENCE [LARGE SCALE GENOMIC DNA]</scope>
    <source>
        <strain evidence="7 8">NSJ-6</strain>
    </source>
</reference>
<name>A0ABR7D7I7_9CLOT</name>
<evidence type="ECO:0000256" key="2">
    <source>
        <dbReference type="ARBA" id="ARBA00009012"/>
    </source>
</evidence>
<keyword evidence="3 6" id="KW-0812">Transmembrane</keyword>
<keyword evidence="8" id="KW-1185">Reference proteome</keyword>
<evidence type="ECO:0000313" key="7">
    <source>
        <dbReference type="EMBL" id="MBC5627315.1"/>
    </source>
</evidence>
<keyword evidence="4 6" id="KW-1133">Transmembrane helix</keyword>
<feature type="transmembrane region" description="Helical" evidence="6">
    <location>
        <begin position="242"/>
        <end position="263"/>
    </location>
</feature>
<comment type="similarity">
    <text evidence="2">Belongs to the TMEM19 family.</text>
</comment>
<feature type="transmembrane region" description="Helical" evidence="6">
    <location>
        <begin position="27"/>
        <end position="60"/>
    </location>
</feature>
<sequence length="264" mass="28445">MKIIIGIIISVIIAIIAYNKKSLNRSGMITAILLGSLIFVLGGIIPFMLMLVFFISSSIISKIGKIKKRNLDKIHEKGDERDFIQVIANGGIALICVLLFQITKDPKFLIASAVSFAASNSDTWASELGVLSKGKTISIITGKRIEKGVSGGVSLLGTLSALLGSTVIGLSYTISYIITLGYDKNIIKILLLIILLGFLGSIVDSVLGVTIQGHYIDESSGDVTEKKVNGDRKNRLISGYRFINNDMVNILSNLIVTAIFVLIL</sequence>
<evidence type="ECO:0000256" key="5">
    <source>
        <dbReference type="ARBA" id="ARBA00023136"/>
    </source>
</evidence>
<comment type="subcellular location">
    <subcellularLocation>
        <location evidence="1">Membrane</location>
        <topology evidence="1">Multi-pass membrane protein</topology>
    </subcellularLocation>
</comment>
<comment type="caution">
    <text evidence="7">The sequence shown here is derived from an EMBL/GenBank/DDBJ whole genome shotgun (WGS) entry which is preliminary data.</text>
</comment>
<feature type="transmembrane region" description="Helical" evidence="6">
    <location>
        <begin position="186"/>
        <end position="207"/>
    </location>
</feature>